<dbReference type="RefSeq" id="XP_010441576.1">
    <property type="nucleotide sequence ID" value="XM_010443274.2"/>
</dbReference>
<gene>
    <name evidence="3" type="primary">LOC104724730</name>
</gene>
<accession>A0ABM0UIC3</accession>
<dbReference type="Proteomes" id="UP000694864">
    <property type="component" value="Chromosome 11"/>
</dbReference>
<reference evidence="2" key="1">
    <citation type="journal article" date="2014" name="Nat. Commun.">
        <title>The emerging biofuel crop Camelina sativa retains a highly undifferentiated hexaploid genome structure.</title>
        <authorList>
            <person name="Kagale S."/>
            <person name="Koh C."/>
            <person name="Nixon J."/>
            <person name="Bollina V."/>
            <person name="Clarke W.E."/>
            <person name="Tuteja R."/>
            <person name="Spillane C."/>
            <person name="Robinson S.J."/>
            <person name="Links M.G."/>
            <person name="Clarke C."/>
            <person name="Higgins E.E."/>
            <person name="Huebert T."/>
            <person name="Sharpe A.G."/>
            <person name="Parkin I.A."/>
        </authorList>
    </citation>
    <scope>NUCLEOTIDE SEQUENCE [LARGE SCALE GENOMIC DNA]</scope>
    <source>
        <strain evidence="2">cv. DH55</strain>
    </source>
</reference>
<proteinExistence type="predicted"/>
<feature type="compositionally biased region" description="Basic residues" evidence="1">
    <location>
        <begin position="34"/>
        <end position="44"/>
    </location>
</feature>
<evidence type="ECO:0000256" key="1">
    <source>
        <dbReference type="SAM" id="MobiDB-lite"/>
    </source>
</evidence>
<evidence type="ECO:0000313" key="3">
    <source>
        <dbReference type="RefSeq" id="XP_010441576.1"/>
    </source>
</evidence>
<reference evidence="3" key="2">
    <citation type="submission" date="2025-08" db="UniProtKB">
        <authorList>
            <consortium name="RefSeq"/>
        </authorList>
    </citation>
    <scope>IDENTIFICATION</scope>
    <source>
        <tissue evidence="3">Leaf</tissue>
    </source>
</reference>
<evidence type="ECO:0000313" key="2">
    <source>
        <dbReference type="Proteomes" id="UP000694864"/>
    </source>
</evidence>
<name>A0ABM0UIC3_CAMSA</name>
<feature type="compositionally biased region" description="Polar residues" evidence="1">
    <location>
        <begin position="77"/>
        <end position="88"/>
    </location>
</feature>
<feature type="region of interest" description="Disordered" evidence="1">
    <location>
        <begin position="30"/>
        <end position="88"/>
    </location>
</feature>
<feature type="region of interest" description="Disordered" evidence="1">
    <location>
        <begin position="106"/>
        <end position="129"/>
    </location>
</feature>
<protein>
    <submittedName>
        <fullName evidence="3">Uncharacterized protein LOC104724730</fullName>
    </submittedName>
</protein>
<dbReference type="GeneID" id="104724730"/>
<sequence length="129" mass="14561">MGRYKRERLRVRVIMDNMKDPLLIDRERTAARNRPLKRTGKRTGKPTVLCEGNHQVCDSDKFDTQQENLPQSPPSRLASQGGSKASLHACSTTGMKTIQSDHLKGCDQYQTTESPSKFKDVIPPQTQSF</sequence>
<organism evidence="2 3">
    <name type="scientific">Camelina sativa</name>
    <name type="common">False flax</name>
    <name type="synonym">Myagrum sativum</name>
    <dbReference type="NCBI Taxonomy" id="90675"/>
    <lineage>
        <taxon>Eukaryota</taxon>
        <taxon>Viridiplantae</taxon>
        <taxon>Streptophyta</taxon>
        <taxon>Embryophyta</taxon>
        <taxon>Tracheophyta</taxon>
        <taxon>Spermatophyta</taxon>
        <taxon>Magnoliopsida</taxon>
        <taxon>eudicotyledons</taxon>
        <taxon>Gunneridae</taxon>
        <taxon>Pentapetalae</taxon>
        <taxon>rosids</taxon>
        <taxon>malvids</taxon>
        <taxon>Brassicales</taxon>
        <taxon>Brassicaceae</taxon>
        <taxon>Camelineae</taxon>
        <taxon>Camelina</taxon>
    </lineage>
</organism>
<keyword evidence="2" id="KW-1185">Reference proteome</keyword>